<feature type="region of interest" description="Disordered" evidence="1">
    <location>
        <begin position="252"/>
        <end position="330"/>
    </location>
</feature>
<evidence type="ECO:0000256" key="1">
    <source>
        <dbReference type="SAM" id="MobiDB-lite"/>
    </source>
</evidence>
<feature type="compositionally biased region" description="Basic and acidic residues" evidence="1">
    <location>
        <begin position="54"/>
        <end position="76"/>
    </location>
</feature>
<feature type="compositionally biased region" description="Basic and acidic residues" evidence="1">
    <location>
        <begin position="269"/>
        <end position="290"/>
    </location>
</feature>
<sequence>MGERPPLRWGPARRLGVCSGVFRRLPRAHVPSHRRAAADAQPSVARPGSAAPTDGRDLGEHRVRLERRGQRADAGHHRSTYRPVLGRREARRHRHGEGVPDLAVPGHGEAEGRRFPGRARLPTGAGDAPHCHGPRSRRGRAAQPVRVGAAGLGSERESPSGRPRRPAHHHQGAVVPRIGRAPMSRRHAVFDQLIRSGGNGRSVLLPVAEQGHEARGFDALHPYEAVAVAKGPRLAGEPVQALGVRGRHRLGRHAGAARAGHRKQLPTAFRRDHRGEQRIREQTDRRHDVPGGRGSTARGRHAAPHAPSVSPHRAASRACGTTAPKAPKGS</sequence>
<proteinExistence type="predicted"/>
<comment type="caution">
    <text evidence="2">The sequence shown here is derived from an EMBL/GenBank/DDBJ whole genome shotgun (WGS) entry which is preliminary data.</text>
</comment>
<protein>
    <submittedName>
        <fullName evidence="2">Uncharacterized protein</fullName>
    </submittedName>
</protein>
<evidence type="ECO:0000313" key="2">
    <source>
        <dbReference type="EMBL" id="GCD95913.1"/>
    </source>
</evidence>
<name>A0A401YMR4_9ACTN</name>
<feature type="compositionally biased region" description="Basic residues" evidence="1">
    <location>
        <begin position="162"/>
        <end position="171"/>
    </location>
</feature>
<dbReference type="Proteomes" id="UP000286931">
    <property type="component" value="Unassembled WGS sequence"/>
</dbReference>
<dbReference type="AlphaFoldDB" id="A0A401YMR4"/>
<accession>A0A401YMR4</accession>
<dbReference type="EMBL" id="BIFH01000019">
    <property type="protein sequence ID" value="GCD95913.1"/>
    <property type="molecule type" value="Genomic_DNA"/>
</dbReference>
<organism evidence="2 3">
    <name type="scientific">Embleya hyalina</name>
    <dbReference type="NCBI Taxonomy" id="516124"/>
    <lineage>
        <taxon>Bacteria</taxon>
        <taxon>Bacillati</taxon>
        <taxon>Actinomycetota</taxon>
        <taxon>Actinomycetes</taxon>
        <taxon>Kitasatosporales</taxon>
        <taxon>Streptomycetaceae</taxon>
        <taxon>Embleya</taxon>
    </lineage>
</organism>
<reference evidence="2 3" key="1">
    <citation type="submission" date="2018-12" db="EMBL/GenBank/DDBJ databases">
        <title>Draft genome sequence of Embleya hyalina NBRC 13850T.</title>
        <authorList>
            <person name="Komaki H."/>
            <person name="Hosoyama A."/>
            <person name="Kimura A."/>
            <person name="Ichikawa N."/>
            <person name="Tamura T."/>
        </authorList>
    </citation>
    <scope>NUCLEOTIDE SEQUENCE [LARGE SCALE GENOMIC DNA]</scope>
    <source>
        <strain evidence="2 3">NBRC 13850</strain>
    </source>
</reference>
<evidence type="ECO:0000313" key="3">
    <source>
        <dbReference type="Proteomes" id="UP000286931"/>
    </source>
</evidence>
<feature type="region of interest" description="Disordered" evidence="1">
    <location>
        <begin position="28"/>
        <end position="172"/>
    </location>
</feature>
<keyword evidence="3" id="KW-1185">Reference proteome</keyword>
<gene>
    <name evidence="2" type="ORF">EHYA_03597</name>
</gene>